<feature type="transmembrane region" description="Helical" evidence="2">
    <location>
        <begin position="17"/>
        <end position="35"/>
    </location>
</feature>
<gene>
    <name evidence="3" type="ORF">H2204_009071</name>
</gene>
<dbReference type="EMBL" id="JAPDRN010000070">
    <property type="protein sequence ID" value="KAJ9628913.1"/>
    <property type="molecule type" value="Genomic_DNA"/>
</dbReference>
<keyword evidence="2" id="KW-0472">Membrane</keyword>
<keyword evidence="2" id="KW-1133">Transmembrane helix</keyword>
<protein>
    <submittedName>
        <fullName evidence="3">Uncharacterized protein</fullName>
    </submittedName>
</protein>
<feature type="region of interest" description="Disordered" evidence="1">
    <location>
        <begin position="61"/>
        <end position="94"/>
    </location>
</feature>
<comment type="caution">
    <text evidence="3">The sequence shown here is derived from an EMBL/GenBank/DDBJ whole genome shotgun (WGS) entry which is preliminary data.</text>
</comment>
<proteinExistence type="predicted"/>
<keyword evidence="2" id="KW-0812">Transmembrane</keyword>
<reference evidence="3" key="1">
    <citation type="submission" date="2022-10" db="EMBL/GenBank/DDBJ databases">
        <title>Culturing micro-colonial fungi from biological soil crusts in the Mojave desert and describing Neophaeococcomyces mojavensis, and introducing the new genera and species Taxawa tesnikishii.</title>
        <authorList>
            <person name="Kurbessoian T."/>
            <person name="Stajich J.E."/>
        </authorList>
    </citation>
    <scope>NUCLEOTIDE SEQUENCE</scope>
    <source>
        <strain evidence="3">TK_35</strain>
    </source>
</reference>
<accession>A0AA38XYJ5</accession>
<organism evidence="3">
    <name type="scientific">Knufia peltigerae</name>
    <dbReference type="NCBI Taxonomy" id="1002370"/>
    <lineage>
        <taxon>Eukaryota</taxon>
        <taxon>Fungi</taxon>
        <taxon>Dikarya</taxon>
        <taxon>Ascomycota</taxon>
        <taxon>Pezizomycotina</taxon>
        <taxon>Eurotiomycetes</taxon>
        <taxon>Chaetothyriomycetidae</taxon>
        <taxon>Chaetothyriales</taxon>
        <taxon>Trichomeriaceae</taxon>
        <taxon>Knufia</taxon>
    </lineage>
</organism>
<evidence type="ECO:0000313" key="3">
    <source>
        <dbReference type="EMBL" id="KAJ9628913.1"/>
    </source>
</evidence>
<sequence>MASSAPTATLCQLARQGWPLLVAALLTLLLGWSALHEGRGGGHAANAGWQAHLHDIEQVAPLPAPSGDECPHHAAPAPEPPVDGEGGTPCAGTAPPRTALVAHIPLWHSDALRWQLHDPSLRLNPGHAPPAPLAI</sequence>
<evidence type="ECO:0000256" key="1">
    <source>
        <dbReference type="SAM" id="MobiDB-lite"/>
    </source>
</evidence>
<evidence type="ECO:0000256" key="2">
    <source>
        <dbReference type="SAM" id="Phobius"/>
    </source>
</evidence>
<dbReference type="AlphaFoldDB" id="A0AA38XYJ5"/>
<name>A0AA38XYJ5_9EURO</name>